<feature type="disulfide bond" evidence="1">
    <location>
        <begin position="3"/>
        <end position="37"/>
    </location>
</feature>
<keyword evidence="1" id="KW-1015">Disulfide bond</keyword>
<dbReference type="PANTHER" id="PTHR21724:SF109">
    <property type="entry name" value="SHKT DOMAIN-CONTAINING PROTEIN"/>
    <property type="match status" value="1"/>
</dbReference>
<feature type="non-terminal residue" evidence="3">
    <location>
        <position position="1"/>
    </location>
</feature>
<evidence type="ECO:0000313" key="4">
    <source>
        <dbReference type="Proteomes" id="UP001331761"/>
    </source>
</evidence>
<comment type="caution">
    <text evidence="1">Lacks conserved residue(s) required for the propagation of feature annotation.</text>
</comment>
<sequence>DECLDEYTYCREFSSLCTDPTFGDVMARHCTLTCKRCDDIEIKEEYGGSLIDAFYFFIDISSPPDRDFTTGTGVVVDYHENFQNFSCQQFVEDGFCNDEIYTNEERKHLCGSSCGLC</sequence>
<dbReference type="EMBL" id="WIXE01001733">
    <property type="protein sequence ID" value="KAK5985450.1"/>
    <property type="molecule type" value="Genomic_DNA"/>
</dbReference>
<name>A0AAN8G7R4_TRICO</name>
<evidence type="ECO:0000313" key="3">
    <source>
        <dbReference type="EMBL" id="KAK5985450.1"/>
    </source>
</evidence>
<reference evidence="3 4" key="1">
    <citation type="submission" date="2019-10" db="EMBL/GenBank/DDBJ databases">
        <title>Assembly and Annotation for the nematode Trichostrongylus colubriformis.</title>
        <authorList>
            <person name="Martin J."/>
        </authorList>
    </citation>
    <scope>NUCLEOTIDE SEQUENCE [LARGE SCALE GENOMIC DNA]</scope>
    <source>
        <strain evidence="3">G859</strain>
        <tissue evidence="3">Whole worm</tissue>
    </source>
</reference>
<dbReference type="PANTHER" id="PTHR21724">
    <property type="entry name" value="SHKT DOMAIN-CONTAINING PROTEIN"/>
    <property type="match status" value="1"/>
</dbReference>
<dbReference type="InterPro" id="IPR003582">
    <property type="entry name" value="ShKT_dom"/>
</dbReference>
<evidence type="ECO:0000259" key="2">
    <source>
        <dbReference type="PROSITE" id="PS51670"/>
    </source>
</evidence>
<dbReference type="Gene3D" id="1.10.10.1940">
    <property type="match status" value="1"/>
</dbReference>
<proteinExistence type="predicted"/>
<accession>A0AAN8G7R4</accession>
<dbReference type="Gene3D" id="1.10.10.1870">
    <property type="entry name" value="ShTK domain-like"/>
    <property type="match status" value="1"/>
</dbReference>
<gene>
    <name evidence="3" type="ORF">GCK32_011565</name>
</gene>
<evidence type="ECO:0000256" key="1">
    <source>
        <dbReference type="PROSITE-ProRule" id="PRU01005"/>
    </source>
</evidence>
<keyword evidence="4" id="KW-1185">Reference proteome</keyword>
<dbReference type="Proteomes" id="UP001331761">
    <property type="component" value="Unassembled WGS sequence"/>
</dbReference>
<feature type="domain" description="ShKT" evidence="2">
    <location>
        <begin position="3"/>
        <end position="37"/>
    </location>
</feature>
<organism evidence="3 4">
    <name type="scientific">Trichostrongylus colubriformis</name>
    <name type="common">Black scour worm</name>
    <dbReference type="NCBI Taxonomy" id="6319"/>
    <lineage>
        <taxon>Eukaryota</taxon>
        <taxon>Metazoa</taxon>
        <taxon>Ecdysozoa</taxon>
        <taxon>Nematoda</taxon>
        <taxon>Chromadorea</taxon>
        <taxon>Rhabditida</taxon>
        <taxon>Rhabditina</taxon>
        <taxon>Rhabditomorpha</taxon>
        <taxon>Strongyloidea</taxon>
        <taxon>Trichostrongylidae</taxon>
        <taxon>Trichostrongylus</taxon>
    </lineage>
</organism>
<dbReference type="AlphaFoldDB" id="A0AAN8G7R4"/>
<dbReference type="Pfam" id="PF01549">
    <property type="entry name" value="ShK"/>
    <property type="match status" value="2"/>
</dbReference>
<protein>
    <submittedName>
        <fullName evidence="3">ShTK domain protein</fullName>
    </submittedName>
</protein>
<dbReference type="SMART" id="SM00254">
    <property type="entry name" value="ShKT"/>
    <property type="match status" value="2"/>
</dbReference>
<comment type="caution">
    <text evidence="3">The sequence shown here is derived from an EMBL/GenBank/DDBJ whole genome shotgun (WGS) entry which is preliminary data.</text>
</comment>
<dbReference type="PROSITE" id="PS51670">
    <property type="entry name" value="SHKT"/>
    <property type="match status" value="1"/>
</dbReference>